<dbReference type="PRINTS" id="PR01469">
    <property type="entry name" value="CARBMTKINASE"/>
</dbReference>
<dbReference type="SUPFAM" id="SSF53633">
    <property type="entry name" value="Carbamate kinase-like"/>
    <property type="match status" value="1"/>
</dbReference>
<proteinExistence type="inferred from homology"/>
<protein>
    <recommendedName>
        <fullName evidence="4">Aspartate/glutamate/uridylate kinase domain-containing protein</fullName>
    </recommendedName>
</protein>
<feature type="domain" description="Aspartate/glutamate/uridylate kinase" evidence="4">
    <location>
        <begin position="17"/>
        <end position="166"/>
    </location>
</feature>
<dbReference type="InterPro" id="IPR003964">
    <property type="entry name" value="Carb_kinase"/>
</dbReference>
<evidence type="ECO:0000313" key="5">
    <source>
        <dbReference type="EMBL" id="SVB99783.1"/>
    </source>
</evidence>
<dbReference type="Pfam" id="PF00696">
    <property type="entry name" value="AA_kinase"/>
    <property type="match status" value="1"/>
</dbReference>
<comment type="similarity">
    <text evidence="1">Belongs to the carbamate kinase family.</text>
</comment>
<dbReference type="GO" id="GO:0019546">
    <property type="term" value="P:L-arginine deiminase pathway"/>
    <property type="evidence" value="ECO:0007669"/>
    <property type="project" value="TreeGrafter"/>
</dbReference>
<feature type="non-terminal residue" evidence="5">
    <location>
        <position position="1"/>
    </location>
</feature>
<reference evidence="5" key="1">
    <citation type="submission" date="2018-05" db="EMBL/GenBank/DDBJ databases">
        <authorList>
            <person name="Lanie J.A."/>
            <person name="Ng W.-L."/>
            <person name="Kazmierczak K.M."/>
            <person name="Andrzejewski T.M."/>
            <person name="Davidsen T.M."/>
            <person name="Wayne K.J."/>
            <person name="Tettelin H."/>
            <person name="Glass J.I."/>
            <person name="Rusch D."/>
            <person name="Podicherti R."/>
            <person name="Tsui H.-C.T."/>
            <person name="Winkler M.E."/>
        </authorList>
    </citation>
    <scope>NUCLEOTIDE SEQUENCE</scope>
</reference>
<keyword evidence="3" id="KW-0418">Kinase</keyword>
<evidence type="ECO:0000256" key="3">
    <source>
        <dbReference type="ARBA" id="ARBA00022777"/>
    </source>
</evidence>
<evidence type="ECO:0000259" key="4">
    <source>
        <dbReference type="Pfam" id="PF00696"/>
    </source>
</evidence>
<dbReference type="GO" id="GO:0005829">
    <property type="term" value="C:cytosol"/>
    <property type="evidence" value="ECO:0007669"/>
    <property type="project" value="TreeGrafter"/>
</dbReference>
<dbReference type="EMBL" id="UINC01067779">
    <property type="protein sequence ID" value="SVB99783.1"/>
    <property type="molecule type" value="Genomic_DNA"/>
</dbReference>
<evidence type="ECO:0000256" key="1">
    <source>
        <dbReference type="ARBA" id="ARBA00011066"/>
    </source>
</evidence>
<keyword evidence="2" id="KW-0808">Transferase</keyword>
<organism evidence="5">
    <name type="scientific">marine metagenome</name>
    <dbReference type="NCBI Taxonomy" id="408172"/>
    <lineage>
        <taxon>unclassified sequences</taxon>
        <taxon>metagenomes</taxon>
        <taxon>ecological metagenomes</taxon>
    </lineage>
</organism>
<gene>
    <name evidence="5" type="ORF">METZ01_LOCUS252637</name>
</gene>
<dbReference type="PANTHER" id="PTHR30409:SF1">
    <property type="entry name" value="CARBAMATE KINASE-RELATED"/>
    <property type="match status" value="1"/>
</dbReference>
<dbReference type="AlphaFoldDB" id="A0A382ILN5"/>
<name>A0A382ILN5_9ZZZZ</name>
<dbReference type="InterPro" id="IPR001048">
    <property type="entry name" value="Asp/Glu/Uridylate_kinase"/>
</dbReference>
<dbReference type="Gene3D" id="3.40.1160.10">
    <property type="entry name" value="Acetylglutamate kinase-like"/>
    <property type="match status" value="1"/>
</dbReference>
<sequence>FIGQRYTQENAKRLSKQFGWTIKKTPDGNYRRIVPSPKPISIIESESITKLVNEGKIVIALGGGGIPVYVMENGDLEGCDAVIDKDLASSILAQEIGARYLLIITDVENVYINFGQKDQKPIYRITSSEIEKYKKEGHFAKGTMEPKINAGLNFISNGGESVLITSIENIQNALKGEAGTVITNNK</sequence>
<accession>A0A382ILN5</accession>
<dbReference type="GO" id="GO:0008804">
    <property type="term" value="F:carbamate kinase activity"/>
    <property type="evidence" value="ECO:0007669"/>
    <property type="project" value="InterPro"/>
</dbReference>
<evidence type="ECO:0000256" key="2">
    <source>
        <dbReference type="ARBA" id="ARBA00022679"/>
    </source>
</evidence>
<dbReference type="PANTHER" id="PTHR30409">
    <property type="entry name" value="CARBAMATE KINASE"/>
    <property type="match status" value="1"/>
</dbReference>
<dbReference type="InterPro" id="IPR036393">
    <property type="entry name" value="AceGlu_kinase-like_sf"/>
</dbReference>